<feature type="region of interest" description="Disordered" evidence="1">
    <location>
        <begin position="26"/>
        <end position="57"/>
    </location>
</feature>
<reference evidence="2 3" key="1">
    <citation type="submission" date="2024-06" db="EMBL/GenBank/DDBJ databases">
        <title>The Natural Products Discovery Center: Release of the First 8490 Sequenced Strains for Exploring Actinobacteria Biosynthetic Diversity.</title>
        <authorList>
            <person name="Kalkreuter E."/>
            <person name="Kautsar S.A."/>
            <person name="Yang D."/>
            <person name="Bader C.D."/>
            <person name="Teijaro C.N."/>
            <person name="Fluegel L."/>
            <person name="Davis C.M."/>
            <person name="Simpson J.R."/>
            <person name="Lauterbach L."/>
            <person name="Steele A.D."/>
            <person name="Gui C."/>
            <person name="Meng S."/>
            <person name="Li G."/>
            <person name="Viehrig K."/>
            <person name="Ye F."/>
            <person name="Su P."/>
            <person name="Kiefer A.F."/>
            <person name="Nichols A."/>
            <person name="Cepeda A.J."/>
            <person name="Yan W."/>
            <person name="Fan B."/>
            <person name="Jiang Y."/>
            <person name="Adhikari A."/>
            <person name="Zheng C.-J."/>
            <person name="Schuster L."/>
            <person name="Cowan T.M."/>
            <person name="Smanski M.J."/>
            <person name="Chevrette M.G."/>
            <person name="De Carvalho L.P.S."/>
            <person name="Shen B."/>
        </authorList>
    </citation>
    <scope>NUCLEOTIDE SEQUENCE [LARGE SCALE GENOMIC DNA]</scope>
    <source>
        <strain evidence="2 3">NPDC048117</strain>
    </source>
</reference>
<sequence>MTLKPISLDDARWEAALSISRRAGGYCAMPHPTEPGSCGKYPGHERSDDPANHHHRDWHRRLTPLGPYLDWDDDAYA</sequence>
<gene>
    <name evidence="2" type="ORF">AB0D95_20835</name>
</gene>
<feature type="compositionally biased region" description="Basic and acidic residues" evidence="1">
    <location>
        <begin position="42"/>
        <end position="52"/>
    </location>
</feature>
<evidence type="ECO:0000313" key="3">
    <source>
        <dbReference type="Proteomes" id="UP001551584"/>
    </source>
</evidence>
<evidence type="ECO:0000256" key="1">
    <source>
        <dbReference type="SAM" id="MobiDB-lite"/>
    </source>
</evidence>
<comment type="caution">
    <text evidence="2">The sequence shown here is derived from an EMBL/GenBank/DDBJ whole genome shotgun (WGS) entry which is preliminary data.</text>
</comment>
<accession>A0ABV3EU71</accession>
<keyword evidence="3" id="KW-1185">Reference proteome</keyword>
<protein>
    <submittedName>
        <fullName evidence="2">Uncharacterized protein</fullName>
    </submittedName>
</protein>
<evidence type="ECO:0000313" key="2">
    <source>
        <dbReference type="EMBL" id="MEU9579684.1"/>
    </source>
</evidence>
<proteinExistence type="predicted"/>
<dbReference type="EMBL" id="JBEZNA010000053">
    <property type="protein sequence ID" value="MEU9579684.1"/>
    <property type="molecule type" value="Genomic_DNA"/>
</dbReference>
<name>A0ABV3EU71_9ACTN</name>
<dbReference type="RefSeq" id="WP_359274810.1">
    <property type="nucleotide sequence ID" value="NZ_JBEZNA010000053.1"/>
</dbReference>
<dbReference type="Proteomes" id="UP001551584">
    <property type="component" value="Unassembled WGS sequence"/>
</dbReference>
<organism evidence="2 3">
    <name type="scientific">Streptomyces chilikensis</name>
    <dbReference type="NCBI Taxonomy" id="1194079"/>
    <lineage>
        <taxon>Bacteria</taxon>
        <taxon>Bacillati</taxon>
        <taxon>Actinomycetota</taxon>
        <taxon>Actinomycetes</taxon>
        <taxon>Kitasatosporales</taxon>
        <taxon>Streptomycetaceae</taxon>
        <taxon>Streptomyces</taxon>
    </lineage>
</organism>